<organism evidence="1">
    <name type="scientific">marine metagenome</name>
    <dbReference type="NCBI Taxonomy" id="408172"/>
    <lineage>
        <taxon>unclassified sequences</taxon>
        <taxon>metagenomes</taxon>
        <taxon>ecological metagenomes</taxon>
    </lineage>
</organism>
<protein>
    <submittedName>
        <fullName evidence="1">Uncharacterized protein</fullName>
    </submittedName>
</protein>
<evidence type="ECO:0000313" key="1">
    <source>
        <dbReference type="EMBL" id="SVD66719.1"/>
    </source>
</evidence>
<proteinExistence type="predicted"/>
<dbReference type="AlphaFoldDB" id="A0A382X769"/>
<feature type="non-terminal residue" evidence="1">
    <location>
        <position position="1"/>
    </location>
</feature>
<accession>A0A382X769</accession>
<sequence length="23" mass="2700">PPIRSGYYRDIKYKETLVADEVS</sequence>
<dbReference type="EMBL" id="UINC01165368">
    <property type="protein sequence ID" value="SVD66719.1"/>
    <property type="molecule type" value="Genomic_DNA"/>
</dbReference>
<gene>
    <name evidence="1" type="ORF">METZ01_LOCUS419573</name>
</gene>
<name>A0A382X769_9ZZZZ</name>
<reference evidence="1" key="1">
    <citation type="submission" date="2018-05" db="EMBL/GenBank/DDBJ databases">
        <authorList>
            <person name="Lanie J.A."/>
            <person name="Ng W.-L."/>
            <person name="Kazmierczak K.M."/>
            <person name="Andrzejewski T.M."/>
            <person name="Davidsen T.M."/>
            <person name="Wayne K.J."/>
            <person name="Tettelin H."/>
            <person name="Glass J.I."/>
            <person name="Rusch D."/>
            <person name="Podicherti R."/>
            <person name="Tsui H.-C.T."/>
            <person name="Winkler M.E."/>
        </authorList>
    </citation>
    <scope>NUCLEOTIDE SEQUENCE</scope>
</reference>